<evidence type="ECO:0000256" key="1">
    <source>
        <dbReference type="SAM" id="MobiDB-lite"/>
    </source>
</evidence>
<evidence type="ECO:0000313" key="3">
    <source>
        <dbReference type="Proteomes" id="UP001157034"/>
    </source>
</evidence>
<gene>
    <name evidence="2" type="ORF">GCM10025881_11340</name>
</gene>
<feature type="compositionally biased region" description="Basic and acidic residues" evidence="1">
    <location>
        <begin position="42"/>
        <end position="56"/>
    </location>
</feature>
<feature type="compositionally biased region" description="Basic and acidic residues" evidence="1">
    <location>
        <begin position="13"/>
        <end position="24"/>
    </location>
</feature>
<dbReference type="EMBL" id="BSVB01000001">
    <property type="protein sequence ID" value="GMA94310.1"/>
    <property type="molecule type" value="Genomic_DNA"/>
</dbReference>
<organism evidence="2 3">
    <name type="scientific">Pseudolysinimonas kribbensis</name>
    <dbReference type="NCBI Taxonomy" id="433641"/>
    <lineage>
        <taxon>Bacteria</taxon>
        <taxon>Bacillati</taxon>
        <taxon>Actinomycetota</taxon>
        <taxon>Actinomycetes</taxon>
        <taxon>Micrococcales</taxon>
        <taxon>Microbacteriaceae</taxon>
        <taxon>Pseudolysinimonas</taxon>
    </lineage>
</organism>
<sequence length="122" mass="13172">MTIPPPAPSGMPSRDRSHLREAGERVATPQHPIAGRNQVLEVEDRREIAPGARGARDAEAIEVHEVPGSIWRWWLITPAMRAPRRSVGRATWIASPPRATGSPQSSAAVAWEKKASGGASSR</sequence>
<feature type="region of interest" description="Disordered" evidence="1">
    <location>
        <begin position="93"/>
        <end position="122"/>
    </location>
</feature>
<comment type="caution">
    <text evidence="2">The sequence shown here is derived from an EMBL/GenBank/DDBJ whole genome shotgun (WGS) entry which is preliminary data.</text>
</comment>
<accession>A0ABQ6K422</accession>
<dbReference type="Proteomes" id="UP001157034">
    <property type="component" value="Unassembled WGS sequence"/>
</dbReference>
<proteinExistence type="predicted"/>
<name>A0ABQ6K422_9MICO</name>
<dbReference type="RefSeq" id="WP_284253280.1">
    <property type="nucleotide sequence ID" value="NZ_BSVB01000001.1"/>
</dbReference>
<reference evidence="3" key="1">
    <citation type="journal article" date="2019" name="Int. J. Syst. Evol. Microbiol.">
        <title>The Global Catalogue of Microorganisms (GCM) 10K type strain sequencing project: providing services to taxonomists for standard genome sequencing and annotation.</title>
        <authorList>
            <consortium name="The Broad Institute Genomics Platform"/>
            <consortium name="The Broad Institute Genome Sequencing Center for Infectious Disease"/>
            <person name="Wu L."/>
            <person name="Ma J."/>
        </authorList>
    </citation>
    <scope>NUCLEOTIDE SEQUENCE [LARGE SCALE GENOMIC DNA]</scope>
    <source>
        <strain evidence="3">NBRC 108894</strain>
    </source>
</reference>
<evidence type="ECO:0000313" key="2">
    <source>
        <dbReference type="EMBL" id="GMA94310.1"/>
    </source>
</evidence>
<keyword evidence="3" id="KW-1185">Reference proteome</keyword>
<protein>
    <submittedName>
        <fullName evidence="2">Uncharacterized protein</fullName>
    </submittedName>
</protein>
<feature type="region of interest" description="Disordered" evidence="1">
    <location>
        <begin position="1"/>
        <end position="56"/>
    </location>
</feature>